<keyword evidence="3 6" id="KW-0489">Methyltransferase</keyword>
<evidence type="ECO:0000256" key="5">
    <source>
        <dbReference type="ARBA" id="ARBA00022691"/>
    </source>
</evidence>
<comment type="function">
    <text evidence="6">Specifically methylates the N7 position of a guanine in 16S rRNA.</text>
</comment>
<reference evidence="8" key="1">
    <citation type="journal article" date="2019" name="Int. J. Syst. Evol. Microbiol.">
        <title>The Global Catalogue of Microorganisms (GCM) 10K type strain sequencing project: providing services to taxonomists for standard genome sequencing and annotation.</title>
        <authorList>
            <consortium name="The Broad Institute Genomics Platform"/>
            <consortium name="The Broad Institute Genome Sequencing Center for Infectious Disease"/>
            <person name="Wu L."/>
            <person name="Ma J."/>
        </authorList>
    </citation>
    <scope>NUCLEOTIDE SEQUENCE [LARGE SCALE GENOMIC DNA]</scope>
    <source>
        <strain evidence="8">CECT 7956</strain>
    </source>
</reference>
<dbReference type="Pfam" id="PF02527">
    <property type="entry name" value="GidB"/>
    <property type="match status" value="1"/>
</dbReference>
<evidence type="ECO:0000256" key="6">
    <source>
        <dbReference type="HAMAP-Rule" id="MF_00074"/>
    </source>
</evidence>
<dbReference type="Gene3D" id="3.40.50.150">
    <property type="entry name" value="Vaccinia Virus protein VP39"/>
    <property type="match status" value="1"/>
</dbReference>
<comment type="caution">
    <text evidence="7">The sequence shown here is derived from an EMBL/GenBank/DDBJ whole genome shotgun (WGS) entry which is preliminary data.</text>
</comment>
<name>A0ABV7YWY4_9BACT</name>
<accession>A0ABV7YWY4</accession>
<evidence type="ECO:0000256" key="2">
    <source>
        <dbReference type="ARBA" id="ARBA00022552"/>
    </source>
</evidence>
<organism evidence="7 8">
    <name type="scientific">Lacihabitans lacunae</name>
    <dbReference type="NCBI Taxonomy" id="1028214"/>
    <lineage>
        <taxon>Bacteria</taxon>
        <taxon>Pseudomonadati</taxon>
        <taxon>Bacteroidota</taxon>
        <taxon>Cytophagia</taxon>
        <taxon>Cytophagales</taxon>
        <taxon>Leadbetterellaceae</taxon>
        <taxon>Lacihabitans</taxon>
    </lineage>
</organism>
<dbReference type="NCBIfam" id="TIGR00138">
    <property type="entry name" value="rsmG_gidB"/>
    <property type="match status" value="1"/>
</dbReference>
<sequence>MDIIIKYFPEITETQKKQFGQLRELYELWNAQINVISRKDMDHLYEKHVLHSLGIAKVCNFVADSDILDVGTGGGFPGIPLAIMFPEVNFHLVDSIGKKIKVVNEVAAGLGLTNVKADHERAEKIQGSYDFIVSRAVTRMEPFVEWIKHKINRNHFNTLDNGILYLKGGDLKEEMAETKRKYKIYDLPTFFEEEFFETKKVVYVPF</sequence>
<keyword evidence="2 6" id="KW-0698">rRNA processing</keyword>
<keyword evidence="5 6" id="KW-0949">S-adenosyl-L-methionine</keyword>
<dbReference type="PANTHER" id="PTHR31760:SF0">
    <property type="entry name" value="S-ADENOSYL-L-METHIONINE-DEPENDENT METHYLTRANSFERASES SUPERFAMILY PROTEIN"/>
    <property type="match status" value="1"/>
</dbReference>
<keyword evidence="1 6" id="KW-0963">Cytoplasm</keyword>
<evidence type="ECO:0000256" key="4">
    <source>
        <dbReference type="ARBA" id="ARBA00022679"/>
    </source>
</evidence>
<dbReference type="SUPFAM" id="SSF53335">
    <property type="entry name" value="S-adenosyl-L-methionine-dependent methyltransferases"/>
    <property type="match status" value="1"/>
</dbReference>
<feature type="binding site" evidence="6">
    <location>
        <position position="76"/>
    </location>
    <ligand>
        <name>S-adenosyl-L-methionine</name>
        <dbReference type="ChEBI" id="CHEBI:59789"/>
    </ligand>
</feature>
<dbReference type="PIRSF" id="PIRSF003078">
    <property type="entry name" value="GidB"/>
    <property type="match status" value="1"/>
</dbReference>
<evidence type="ECO:0000313" key="8">
    <source>
        <dbReference type="Proteomes" id="UP001595616"/>
    </source>
</evidence>
<proteinExistence type="inferred from homology"/>
<evidence type="ECO:0000313" key="7">
    <source>
        <dbReference type="EMBL" id="MFC3811084.1"/>
    </source>
</evidence>
<evidence type="ECO:0000256" key="3">
    <source>
        <dbReference type="ARBA" id="ARBA00022603"/>
    </source>
</evidence>
<feature type="binding site" evidence="6">
    <location>
        <position position="71"/>
    </location>
    <ligand>
        <name>S-adenosyl-L-methionine</name>
        <dbReference type="ChEBI" id="CHEBI:59789"/>
    </ligand>
</feature>
<feature type="binding site" evidence="6">
    <location>
        <begin position="122"/>
        <end position="123"/>
    </location>
    <ligand>
        <name>S-adenosyl-L-methionine</name>
        <dbReference type="ChEBI" id="CHEBI:59789"/>
    </ligand>
</feature>
<protein>
    <recommendedName>
        <fullName evidence="6">Ribosomal RNA small subunit methyltransferase G</fullName>
        <ecNumber evidence="6">2.1.1.-</ecNumber>
    </recommendedName>
    <alternativeName>
        <fullName evidence="6">16S rRNA 7-methylguanosine methyltransferase</fullName>
        <shortName evidence="6">16S rRNA m7G methyltransferase</shortName>
    </alternativeName>
</protein>
<gene>
    <name evidence="6 7" type="primary">rsmG</name>
    <name evidence="7" type="ORF">ACFOOI_10495</name>
</gene>
<keyword evidence="4 6" id="KW-0808">Transferase</keyword>
<dbReference type="PANTHER" id="PTHR31760">
    <property type="entry name" value="S-ADENOSYL-L-METHIONINE-DEPENDENT METHYLTRANSFERASES SUPERFAMILY PROTEIN"/>
    <property type="match status" value="1"/>
</dbReference>
<dbReference type="EMBL" id="JBHRYQ010000001">
    <property type="protein sequence ID" value="MFC3811084.1"/>
    <property type="molecule type" value="Genomic_DNA"/>
</dbReference>
<keyword evidence="8" id="KW-1185">Reference proteome</keyword>
<dbReference type="EC" id="2.1.1.-" evidence="6"/>
<dbReference type="HAMAP" id="MF_00074">
    <property type="entry name" value="16SrRNA_methyltr_G"/>
    <property type="match status" value="1"/>
</dbReference>
<dbReference type="GO" id="GO:0008168">
    <property type="term" value="F:methyltransferase activity"/>
    <property type="evidence" value="ECO:0007669"/>
    <property type="project" value="UniProtKB-KW"/>
</dbReference>
<feature type="binding site" evidence="6">
    <location>
        <position position="135"/>
    </location>
    <ligand>
        <name>S-adenosyl-L-methionine</name>
        <dbReference type="ChEBI" id="CHEBI:59789"/>
    </ligand>
</feature>
<dbReference type="InterPro" id="IPR029063">
    <property type="entry name" value="SAM-dependent_MTases_sf"/>
</dbReference>
<comment type="subcellular location">
    <subcellularLocation>
        <location evidence="6">Cytoplasm</location>
    </subcellularLocation>
</comment>
<dbReference type="CDD" id="cd02440">
    <property type="entry name" value="AdoMet_MTases"/>
    <property type="match status" value="1"/>
</dbReference>
<dbReference type="GO" id="GO:0032259">
    <property type="term" value="P:methylation"/>
    <property type="evidence" value="ECO:0007669"/>
    <property type="project" value="UniProtKB-KW"/>
</dbReference>
<dbReference type="Proteomes" id="UP001595616">
    <property type="component" value="Unassembled WGS sequence"/>
</dbReference>
<evidence type="ECO:0000256" key="1">
    <source>
        <dbReference type="ARBA" id="ARBA00022490"/>
    </source>
</evidence>
<comment type="similarity">
    <text evidence="6">Belongs to the methyltransferase superfamily. RNA methyltransferase RsmG family.</text>
</comment>
<comment type="caution">
    <text evidence="6">Lacks conserved residue(s) required for the propagation of feature annotation.</text>
</comment>
<dbReference type="InterPro" id="IPR003682">
    <property type="entry name" value="rRNA_ssu_MeTfrase_G"/>
</dbReference>
<dbReference type="RefSeq" id="WP_379840216.1">
    <property type="nucleotide sequence ID" value="NZ_JBHRYQ010000001.1"/>
</dbReference>